<dbReference type="GO" id="GO:0005634">
    <property type="term" value="C:nucleus"/>
    <property type="evidence" value="ECO:0007669"/>
    <property type="project" value="UniProtKB-ARBA"/>
</dbReference>
<dbReference type="GO" id="GO:0000774">
    <property type="term" value="F:adenyl-nucleotide exchange factor activity"/>
    <property type="evidence" value="ECO:0007669"/>
    <property type="project" value="TreeGrafter"/>
</dbReference>
<name>A0A6J1G7H4_CUCMO</name>
<feature type="compositionally biased region" description="Low complexity" evidence="3">
    <location>
        <begin position="434"/>
        <end position="446"/>
    </location>
</feature>
<evidence type="ECO:0000256" key="1">
    <source>
        <dbReference type="ARBA" id="ARBA00023186"/>
    </source>
</evidence>
<dbReference type="InterPro" id="IPR039773">
    <property type="entry name" value="BAG_chaperone_regulator"/>
</dbReference>
<dbReference type="Pfam" id="PF00240">
    <property type="entry name" value="ubiquitin"/>
    <property type="match status" value="1"/>
</dbReference>
<feature type="domain" description="BAG" evidence="5">
    <location>
        <begin position="134"/>
        <end position="211"/>
    </location>
</feature>
<protein>
    <submittedName>
        <fullName evidence="7">BAG family molecular chaperone regulator 3-like</fullName>
    </submittedName>
</protein>
<keyword evidence="6" id="KW-1185">Reference proteome</keyword>
<dbReference type="PROSITE" id="PS50053">
    <property type="entry name" value="UBIQUITIN_2"/>
    <property type="match status" value="1"/>
</dbReference>
<dbReference type="GO" id="GO:0005737">
    <property type="term" value="C:cytoplasm"/>
    <property type="evidence" value="ECO:0007669"/>
    <property type="project" value="UniProtKB-ARBA"/>
</dbReference>
<evidence type="ECO:0000256" key="3">
    <source>
        <dbReference type="SAM" id="MobiDB-lite"/>
    </source>
</evidence>
<dbReference type="PROSITE" id="PS51035">
    <property type="entry name" value="BAG"/>
    <property type="match status" value="1"/>
</dbReference>
<accession>A0A6J1G7H4</accession>
<dbReference type="Gene3D" id="3.10.20.90">
    <property type="entry name" value="Phosphatidylinositol 3-kinase Catalytic Subunit, Chain A, domain 1"/>
    <property type="match status" value="1"/>
</dbReference>
<dbReference type="SMART" id="SM00213">
    <property type="entry name" value="UBQ"/>
    <property type="match status" value="1"/>
</dbReference>
<dbReference type="InterPro" id="IPR036533">
    <property type="entry name" value="BAG_dom_sf"/>
</dbReference>
<dbReference type="Pfam" id="PF02179">
    <property type="entry name" value="BAG"/>
    <property type="match status" value="1"/>
</dbReference>
<feature type="region of interest" description="Disordered" evidence="3">
    <location>
        <begin position="432"/>
        <end position="476"/>
    </location>
</feature>
<dbReference type="GO" id="GO:0050821">
    <property type="term" value="P:protein stabilization"/>
    <property type="evidence" value="ECO:0007669"/>
    <property type="project" value="TreeGrafter"/>
</dbReference>
<dbReference type="GO" id="GO:0003700">
    <property type="term" value="F:DNA-binding transcription factor activity"/>
    <property type="evidence" value="ECO:0007669"/>
    <property type="project" value="InterPro"/>
</dbReference>
<dbReference type="SMART" id="SM00338">
    <property type="entry name" value="BRLZ"/>
    <property type="match status" value="1"/>
</dbReference>
<evidence type="ECO:0000313" key="7">
    <source>
        <dbReference type="RefSeq" id="XP_022947801.1"/>
    </source>
</evidence>
<evidence type="ECO:0000313" key="6">
    <source>
        <dbReference type="Proteomes" id="UP000504609"/>
    </source>
</evidence>
<dbReference type="SUPFAM" id="SSF54236">
    <property type="entry name" value="Ubiquitin-like"/>
    <property type="match status" value="1"/>
</dbReference>
<dbReference type="Proteomes" id="UP000504609">
    <property type="component" value="Unplaced"/>
</dbReference>
<dbReference type="PANTHER" id="PTHR12329">
    <property type="entry name" value="BCL2-ASSOCIATED ATHANOGENE"/>
    <property type="match status" value="1"/>
</dbReference>
<dbReference type="InterPro" id="IPR003103">
    <property type="entry name" value="BAG_domain"/>
</dbReference>
<dbReference type="PANTHER" id="PTHR12329:SF16">
    <property type="entry name" value="BAG FAMILY MOLECULAR CHAPERONE REGULATOR 1"/>
    <property type="match status" value="1"/>
</dbReference>
<dbReference type="InterPro" id="IPR000626">
    <property type="entry name" value="Ubiquitin-like_dom"/>
</dbReference>
<dbReference type="Gene3D" id="1.20.58.120">
    <property type="entry name" value="BAG domain"/>
    <property type="match status" value="1"/>
</dbReference>
<evidence type="ECO:0000256" key="2">
    <source>
        <dbReference type="SAM" id="Coils"/>
    </source>
</evidence>
<proteinExistence type="predicted"/>
<organism evidence="6 7">
    <name type="scientific">Cucurbita moschata</name>
    <name type="common">Winter crookneck squash</name>
    <name type="synonym">Cucurbita pepo var. moschata</name>
    <dbReference type="NCBI Taxonomy" id="3662"/>
    <lineage>
        <taxon>Eukaryota</taxon>
        <taxon>Viridiplantae</taxon>
        <taxon>Streptophyta</taxon>
        <taxon>Embryophyta</taxon>
        <taxon>Tracheophyta</taxon>
        <taxon>Spermatophyta</taxon>
        <taxon>Magnoliopsida</taxon>
        <taxon>eudicotyledons</taxon>
        <taxon>Gunneridae</taxon>
        <taxon>Pentapetalae</taxon>
        <taxon>rosids</taxon>
        <taxon>fabids</taxon>
        <taxon>Cucurbitales</taxon>
        <taxon>Cucurbitaceae</taxon>
        <taxon>Cucurbiteae</taxon>
        <taxon>Cucurbita</taxon>
    </lineage>
</organism>
<dbReference type="SUPFAM" id="SSF63491">
    <property type="entry name" value="BAG domain"/>
    <property type="match status" value="1"/>
</dbReference>
<feature type="domain" description="Ubiquitin-like" evidence="4">
    <location>
        <begin position="43"/>
        <end position="111"/>
    </location>
</feature>
<dbReference type="SUPFAM" id="SSF57959">
    <property type="entry name" value="Leucine zipper domain"/>
    <property type="match status" value="1"/>
</dbReference>
<dbReference type="RefSeq" id="XP_022947801.1">
    <property type="nucleotide sequence ID" value="XM_023092033.1"/>
</dbReference>
<dbReference type="InterPro" id="IPR044759">
    <property type="entry name" value="bZIP_RF2"/>
</dbReference>
<dbReference type="InterPro" id="IPR029071">
    <property type="entry name" value="Ubiquitin-like_domsf"/>
</dbReference>
<evidence type="ECO:0000259" key="4">
    <source>
        <dbReference type="PROSITE" id="PS50053"/>
    </source>
</evidence>
<dbReference type="CDD" id="cd14703">
    <property type="entry name" value="bZIP_plant_RF2"/>
    <property type="match status" value="1"/>
</dbReference>
<keyword evidence="2" id="KW-0175">Coiled coil</keyword>
<dbReference type="AlphaFoldDB" id="A0A6J1G7H4"/>
<keyword evidence="1" id="KW-0143">Chaperone</keyword>
<dbReference type="KEGG" id="cmos:111451557"/>
<sequence>MKTSSSKPIPSSDEFRQDIDWELRPGGMIVQKRHIGSGSDRFITIKISHGSCYHLLTVDAHSTFGHLKRLLRQKTGLEPREQRLLFRGKEKENDECLHMAGVNDMSKVVLMEDPASKERRLEINKRTTTAVGHALAEITAEVDKLFQKVAAVEGAVIGGRTVEEKEVNGLIDMLMMQLLKLDAIEIDGDAKLLRTQVVRVQNYVDRLDNVKNRRNSNGLRIECGFGTLVPPITSTKITHDWELFDYLLGMAQPAGIPAILRPLPPLPRSRLGKPTPTTAGDKLHLFQSNGNDKIFLSGGEPTPPPPPPLNEHRLQLPDSDKDVNVEARRLRRVMQSRQYSQKYRLKQLHYITQLESELKALQAEVTITSPRIKFMDRQNSLLRAENYSIKEKLSSYAGELLFKEAQYEELKRERNMLKEVYEAYQLKRLETLKNSNSSRKNNNNSTSGGGGGSSFQLEENCPEMADKSNPFRMLEN</sequence>
<evidence type="ECO:0000259" key="5">
    <source>
        <dbReference type="PROSITE" id="PS51035"/>
    </source>
</evidence>
<dbReference type="GeneID" id="111451557"/>
<dbReference type="GO" id="GO:0051087">
    <property type="term" value="F:protein-folding chaperone binding"/>
    <property type="evidence" value="ECO:0007669"/>
    <property type="project" value="InterPro"/>
</dbReference>
<dbReference type="InterPro" id="IPR046347">
    <property type="entry name" value="bZIP_sf"/>
</dbReference>
<dbReference type="InterPro" id="IPR004827">
    <property type="entry name" value="bZIP"/>
</dbReference>
<reference evidence="7" key="1">
    <citation type="submission" date="2025-08" db="UniProtKB">
        <authorList>
            <consortium name="RefSeq"/>
        </authorList>
    </citation>
    <scope>IDENTIFICATION</scope>
    <source>
        <tissue evidence="7">Young leaves</tissue>
    </source>
</reference>
<feature type="coiled-coil region" evidence="2">
    <location>
        <begin position="393"/>
        <end position="427"/>
    </location>
</feature>
<gene>
    <name evidence="7" type="primary">LOC111451557</name>
</gene>